<dbReference type="InterPro" id="IPR037046">
    <property type="entry name" value="AlkA_N_sf"/>
</dbReference>
<evidence type="ECO:0000313" key="8">
    <source>
        <dbReference type="Proteomes" id="UP001416858"/>
    </source>
</evidence>
<evidence type="ECO:0000256" key="2">
    <source>
        <dbReference type="ARBA" id="ARBA00012000"/>
    </source>
</evidence>
<dbReference type="PANTHER" id="PTHR43003">
    <property type="entry name" value="DNA-3-METHYLADENINE GLYCOSYLASE"/>
    <property type="match status" value="1"/>
</dbReference>
<dbReference type="InterPro" id="IPR010316">
    <property type="entry name" value="AlkA_N"/>
</dbReference>
<feature type="domain" description="DNA-3-methyladenine glycosylase AlkA N-terminal" evidence="6">
    <location>
        <begin position="47"/>
        <end position="168"/>
    </location>
</feature>
<keyword evidence="3" id="KW-0227">DNA damage</keyword>
<accession>A0ABP9VYG6</accession>
<evidence type="ECO:0000256" key="3">
    <source>
        <dbReference type="ARBA" id="ARBA00022763"/>
    </source>
</evidence>
<dbReference type="Proteomes" id="UP001416858">
    <property type="component" value="Unassembled WGS sequence"/>
</dbReference>
<comment type="catalytic activity">
    <reaction evidence="1">
        <text>Hydrolysis of alkylated DNA, releasing 3-methyladenine, 3-methylguanine, 7-methylguanine and 7-methyladenine.</text>
        <dbReference type="EC" id="3.2.2.21"/>
    </reaction>
</comment>
<keyword evidence="4" id="KW-0234">DNA repair</keyword>
<comment type="caution">
    <text evidence="7">The sequence shown here is derived from an EMBL/GenBank/DDBJ whole genome shotgun (WGS) entry which is preliminary data.</text>
</comment>
<dbReference type="Pfam" id="PF00730">
    <property type="entry name" value="HhH-GPD"/>
    <property type="match status" value="1"/>
</dbReference>
<gene>
    <name evidence="7" type="ORF">Rcae01_05669</name>
</gene>
<dbReference type="SMART" id="SM01009">
    <property type="entry name" value="AlkA_N"/>
    <property type="match status" value="1"/>
</dbReference>
<evidence type="ECO:0000313" key="7">
    <source>
        <dbReference type="EMBL" id="GAA5510163.1"/>
    </source>
</evidence>
<reference evidence="7 8" key="1">
    <citation type="submission" date="2024-02" db="EMBL/GenBank/DDBJ databases">
        <title>Rhodopirellula caenicola NBRC 110016.</title>
        <authorList>
            <person name="Ichikawa N."/>
            <person name="Katano-Makiyama Y."/>
            <person name="Hidaka K."/>
        </authorList>
    </citation>
    <scope>NUCLEOTIDE SEQUENCE [LARGE SCALE GENOMIC DNA]</scope>
    <source>
        <strain evidence="7 8">NBRC 110016</strain>
    </source>
</reference>
<evidence type="ECO:0000259" key="6">
    <source>
        <dbReference type="SMART" id="SM01009"/>
    </source>
</evidence>
<proteinExistence type="predicted"/>
<name>A0ABP9VYG6_9BACT</name>
<dbReference type="InterPro" id="IPR003265">
    <property type="entry name" value="HhH-GPD_domain"/>
</dbReference>
<feature type="domain" description="HhH-GPD" evidence="5">
    <location>
        <begin position="178"/>
        <end position="345"/>
    </location>
</feature>
<dbReference type="EMBL" id="BAABRO010000019">
    <property type="protein sequence ID" value="GAA5510163.1"/>
    <property type="molecule type" value="Genomic_DNA"/>
</dbReference>
<dbReference type="Gene3D" id="1.10.340.30">
    <property type="entry name" value="Hypothetical protein, domain 2"/>
    <property type="match status" value="1"/>
</dbReference>
<evidence type="ECO:0000259" key="5">
    <source>
        <dbReference type="SMART" id="SM00478"/>
    </source>
</evidence>
<dbReference type="EC" id="3.2.2.21" evidence="2"/>
<dbReference type="CDD" id="cd00056">
    <property type="entry name" value="ENDO3c"/>
    <property type="match status" value="1"/>
</dbReference>
<organism evidence="7 8">
    <name type="scientific">Novipirellula caenicola</name>
    <dbReference type="NCBI Taxonomy" id="1536901"/>
    <lineage>
        <taxon>Bacteria</taxon>
        <taxon>Pseudomonadati</taxon>
        <taxon>Planctomycetota</taxon>
        <taxon>Planctomycetia</taxon>
        <taxon>Pirellulales</taxon>
        <taxon>Pirellulaceae</taxon>
        <taxon>Novipirellula</taxon>
    </lineage>
</organism>
<dbReference type="SMART" id="SM00478">
    <property type="entry name" value="ENDO3c"/>
    <property type="match status" value="1"/>
</dbReference>
<sequence>MRDSAQFSVKAKDSFGNPPYRVNNEQSVTEKVLVCQITFSGAVQLITFTLKPKPPYRLDLAVWTLRRRPENIIDDWDGDVYRRVLVVRDQAILVEVRQLGRQETPRLYVTAHTDHPFAGLQKQLTASLVRLLGIDVKLKDFYQLAAIHPQLQKLAKPFVGMRPPRYASLFECLCNAIACQQVSLASGIQLLNRFAEHYGQPFDTTPFRRFAFPDAEALHGVEVEQLRQIGFSRQKATALLNLAEVARRGELEYAQFEPLSDEECVAALCQFRGIGRWSAEYAMLRGLGRLHVFPGDDVGGRNNLQAWLEVTESLDYDGVASLLQRWQRFGGLIYFHLLLNKLAAKPPEGFDVETNPGD</sequence>
<dbReference type="PANTHER" id="PTHR43003:SF5">
    <property type="entry name" value="DNA-3-METHYLADENINE GLYCOSYLASE"/>
    <property type="match status" value="1"/>
</dbReference>
<protein>
    <recommendedName>
        <fullName evidence="2">DNA-3-methyladenine glycosylase II</fullName>
        <ecNumber evidence="2">3.2.2.21</ecNumber>
    </recommendedName>
</protein>
<dbReference type="Gene3D" id="3.30.310.20">
    <property type="entry name" value="DNA-3-methyladenine glycosylase AlkA, N-terminal domain"/>
    <property type="match status" value="1"/>
</dbReference>
<evidence type="ECO:0000256" key="1">
    <source>
        <dbReference type="ARBA" id="ARBA00000086"/>
    </source>
</evidence>
<evidence type="ECO:0000256" key="4">
    <source>
        <dbReference type="ARBA" id="ARBA00023204"/>
    </source>
</evidence>
<keyword evidence="8" id="KW-1185">Reference proteome</keyword>
<dbReference type="InterPro" id="IPR051912">
    <property type="entry name" value="Alkylbase_DNA_Glycosylase/TA"/>
</dbReference>
<dbReference type="SUPFAM" id="SSF48150">
    <property type="entry name" value="DNA-glycosylase"/>
    <property type="match status" value="1"/>
</dbReference>
<dbReference type="InterPro" id="IPR011257">
    <property type="entry name" value="DNA_glycosylase"/>
</dbReference>